<dbReference type="InterPro" id="IPR029058">
    <property type="entry name" value="AB_hydrolase_fold"/>
</dbReference>
<dbReference type="Pfam" id="PF08310">
    <property type="entry name" value="LGFP"/>
    <property type="match status" value="3"/>
</dbReference>
<accession>A0A2W5K2K6</accession>
<proteinExistence type="predicted"/>
<dbReference type="SUPFAM" id="SSF53474">
    <property type="entry name" value="alpha/beta-Hydrolases"/>
    <property type="match status" value="1"/>
</dbReference>
<dbReference type="GO" id="GO:0016747">
    <property type="term" value="F:acyltransferase activity, transferring groups other than amino-acyl groups"/>
    <property type="evidence" value="ECO:0007669"/>
    <property type="project" value="TreeGrafter"/>
</dbReference>
<dbReference type="PANTHER" id="PTHR48098">
    <property type="entry name" value="ENTEROCHELIN ESTERASE-RELATED"/>
    <property type="match status" value="1"/>
</dbReference>
<dbReference type="InterPro" id="IPR050583">
    <property type="entry name" value="Mycobacterial_A85_antigen"/>
</dbReference>
<evidence type="ECO:0000313" key="3">
    <source>
        <dbReference type="Proteomes" id="UP000248606"/>
    </source>
</evidence>
<feature type="region of interest" description="Disordered" evidence="1">
    <location>
        <begin position="362"/>
        <end position="423"/>
    </location>
</feature>
<dbReference type="InterPro" id="IPR000801">
    <property type="entry name" value="Esterase-like"/>
</dbReference>
<dbReference type="RefSeq" id="WP_304136282.1">
    <property type="nucleotide sequence ID" value="NZ_CAKZIO010000008.1"/>
</dbReference>
<dbReference type="Pfam" id="PF00756">
    <property type="entry name" value="Esterase"/>
    <property type="match status" value="1"/>
</dbReference>
<reference evidence="2 3" key="1">
    <citation type="submission" date="2017-08" db="EMBL/GenBank/DDBJ databases">
        <title>Infants hospitalized years apart are colonized by the same room-sourced microbial strains.</title>
        <authorList>
            <person name="Brooks B."/>
            <person name="Olm M.R."/>
            <person name="Firek B.A."/>
            <person name="Baker R."/>
            <person name="Thomas B.C."/>
            <person name="Morowitz M.J."/>
            <person name="Banfield J.F."/>
        </authorList>
    </citation>
    <scope>NUCLEOTIDE SEQUENCE [LARGE SCALE GENOMIC DNA]</scope>
    <source>
        <strain evidence="2">S2_006_000_R1_57</strain>
    </source>
</reference>
<sequence length="589" mass="64762">MMLRPFRSARATGTIVAASLLIATPAVVVPTLGAHNIGPMAGVFAQAAGQPTITKTKWLSDRHVAIWINSPAMKCVRQVQLLLPPTFKSNPRLSYPALYLLDGMRAATSYSGWTKYTDIIQTVDKAEFITVLPIGGAASFYTNWEKSPEPKNAMQWEKFLTVELPNVLRNHWRVNKSAGVAGLSMGGTAAVNLAERHPSLYRFVGSYSGYLDTSSDGMGEAIDQAMREVKPKYHATQMWGKYQSANWRAHDPKLHVDRLSGKSIYISAGSGNTGPYDKPSQVEGIPENTAAYTLEILSHLTSKTFVSAAEQANVRMTVKFRPSGTHSWPYWQFEFKQSLPQIAKALGLPTVGTTPGNIQYNDSLSSYAKHGDSTAQSAQSAQPAKSGKATPTRKPYHAPAKVAAELNKRNPNKPIPYKTPKNNSKCKTVGDIKKYLKGYPAIAKAAGHCQTDEYAVPGGRAQNFEHGRIFWSPGTGAVLVKGKVDEAYKKMGSSGSVLGLPVDEEHKTHDKRGYYQDFQGGRLYWSFQNGAHWVRGTILDKYRQMGYTSGKLGWPTSNEKATKKGAVSSFEHGRIEWTAKNNTAKYYKK</sequence>
<evidence type="ECO:0000313" key="2">
    <source>
        <dbReference type="EMBL" id="PZP89026.1"/>
    </source>
</evidence>
<name>A0A2W5K2K6_9ACTN</name>
<dbReference type="PANTHER" id="PTHR48098:SF1">
    <property type="entry name" value="DIACYLGLYCEROL ACYLTRANSFERASE_MYCOLYLTRANSFERASE AG85A"/>
    <property type="match status" value="1"/>
</dbReference>
<gene>
    <name evidence="2" type="ORF">DI579_03750</name>
</gene>
<dbReference type="InterPro" id="IPR013207">
    <property type="entry name" value="LGFP"/>
</dbReference>
<feature type="compositionally biased region" description="Low complexity" evidence="1">
    <location>
        <begin position="373"/>
        <end position="382"/>
    </location>
</feature>
<protein>
    <submittedName>
        <fullName evidence="2">Esterase</fullName>
    </submittedName>
</protein>
<comment type="caution">
    <text evidence="2">The sequence shown here is derived from an EMBL/GenBank/DDBJ whole genome shotgun (WGS) entry which is preliminary data.</text>
</comment>
<dbReference type="Proteomes" id="UP000248606">
    <property type="component" value="Unassembled WGS sequence"/>
</dbReference>
<evidence type="ECO:0000256" key="1">
    <source>
        <dbReference type="SAM" id="MobiDB-lite"/>
    </source>
</evidence>
<dbReference type="AlphaFoldDB" id="A0A2W5K2K6"/>
<dbReference type="EMBL" id="QFOZ01000004">
    <property type="protein sequence ID" value="PZP89026.1"/>
    <property type="molecule type" value="Genomic_DNA"/>
</dbReference>
<organism evidence="2 3">
    <name type="scientific">Lawsonella clevelandensis</name>
    <dbReference type="NCBI Taxonomy" id="1528099"/>
    <lineage>
        <taxon>Bacteria</taxon>
        <taxon>Bacillati</taxon>
        <taxon>Actinomycetota</taxon>
        <taxon>Actinomycetes</taxon>
        <taxon>Mycobacteriales</taxon>
        <taxon>Lawsonellaceae</taxon>
        <taxon>Lawsonella</taxon>
    </lineage>
</organism>
<dbReference type="Gene3D" id="3.40.50.1820">
    <property type="entry name" value="alpha/beta hydrolase"/>
    <property type="match status" value="1"/>
</dbReference>